<dbReference type="OrthoDB" id="10253390at2759"/>
<sequence>MVLHHAPLLMKHFSEMIAFSQEDMMILGLNMLVCIVVFFIMKSIRGSQTHSWYLTFYASFVSSFVGLYFGYHLLHDGFTSTISNETVISRYIALFFIGYCVMDLVVGSVHYVEEISFEDGWIHHLLYITICYFLLHHEMTAFFAVALIEEIPVVLLSFFEVRNKQRPSLLFGVLYFLTRVVFHTVLIYKVGQFSHFVLFSGMVLLTWHVKVFQKWVRGYLMRSASRKRMKYRHKMLIMLSMLIAQVLVHSYAMWDLVTQKYEDHHQDSIPVIALHGAIFLYFMTLFGVMIHDVYCQNFIMTSIGKKKIIYNISWEDPAIDHKVMHMNEDDVVLTISSAGCNVLDYLCEGPKKIIAVDMNAAQLHTLELKLACIKALTWEQFFAIWGRSDYKVFIAVYKSKLRKLLQAETAEFWDANTHLFRDNFMYAGTSGLMAKILCAPLWLAGVHKRIVSGEDVGGDRGGFFFWCTMKICSFTTLWSWIAPLGGVPIEQLNLVMRNPEVFVERLEEVLTTRMWKRGNYFYYGYIVGEFSPTCCPRYLEKKNFKSLKERTDRVELFHGTWADAAEKEGPGSITIASLLDSMDWMPHQMIAENISKVVTGMDKERGRIYWRCFGDRVHSPVLGHLRANLVPDYDRVGWYLTTFIGPTPENYEPKMITLNGTNRSISNTIFDDMLVMYAMASHGLSSNKDVKKFYKSQGTRYDGFREALLPHRDVFMQYVVPWTKMPKTWISVGCGTARDIEFVTEHIRESKTKVYLCDLSDALLAMAKSRVKALGLTKQVVFIEGDINAAETQKKLPAEVDLVTCSYCLTMIPPWREALNTMKDLVAPGGNLCLIDFTLREGVEDRWDQRLYKWWFAHDGVYFNRAHVDFLEQQRDLETVWYSENEGRVPYTPFMPTHYMYCAEKISIEKKKTNNRRINGRSPSPTPRASRGSAASSAKKTATKKSGSGGGKRRSMSPTPRRNTRRTQ</sequence>
<feature type="region of interest" description="Disordered" evidence="1">
    <location>
        <begin position="912"/>
        <end position="968"/>
    </location>
</feature>
<dbReference type="InterPro" id="IPR029063">
    <property type="entry name" value="SAM-dependent_MTases_sf"/>
</dbReference>
<reference evidence="3 4" key="1">
    <citation type="submission" date="2011-10" db="EMBL/GenBank/DDBJ databases">
        <authorList>
            <person name="Genoscope - CEA"/>
        </authorList>
    </citation>
    <scope>NUCLEOTIDE SEQUENCE [LARGE SCALE GENOMIC DNA]</scope>
    <source>
        <strain evidence="3 4">RCC 1105</strain>
    </source>
</reference>
<dbReference type="PANTHER" id="PTHR47473:SF1">
    <property type="entry name" value="METHYLTRANSFERASE DOMAIN-CONTAINING PROTEIN"/>
    <property type="match status" value="1"/>
</dbReference>
<feature type="transmembrane region" description="Helical" evidence="2">
    <location>
        <begin position="53"/>
        <end position="71"/>
    </location>
</feature>
<keyword evidence="2" id="KW-0472">Membrane</keyword>
<dbReference type="RefSeq" id="XP_007511805.1">
    <property type="nucleotide sequence ID" value="XM_007511743.1"/>
</dbReference>
<evidence type="ECO:0000256" key="1">
    <source>
        <dbReference type="SAM" id="MobiDB-lite"/>
    </source>
</evidence>
<dbReference type="Proteomes" id="UP000198341">
    <property type="component" value="Chromosome 8"/>
</dbReference>
<organism evidence="3 4">
    <name type="scientific">Bathycoccus prasinos</name>
    <dbReference type="NCBI Taxonomy" id="41875"/>
    <lineage>
        <taxon>Eukaryota</taxon>
        <taxon>Viridiplantae</taxon>
        <taxon>Chlorophyta</taxon>
        <taxon>Mamiellophyceae</taxon>
        <taxon>Mamiellales</taxon>
        <taxon>Bathycoccaceae</taxon>
        <taxon>Bathycoccus</taxon>
    </lineage>
</organism>
<accession>K8EIU3</accession>
<protein>
    <recommendedName>
        <fullName evidence="5">Methyltransferase domain-containing protein</fullName>
    </recommendedName>
</protein>
<evidence type="ECO:0000313" key="4">
    <source>
        <dbReference type="Proteomes" id="UP000198341"/>
    </source>
</evidence>
<feature type="transmembrane region" description="Helical" evidence="2">
    <location>
        <begin position="272"/>
        <end position="290"/>
    </location>
</feature>
<dbReference type="InterPro" id="IPR021829">
    <property type="entry name" value="DUF3419"/>
</dbReference>
<dbReference type="Pfam" id="PF13489">
    <property type="entry name" value="Methyltransf_23"/>
    <property type="match status" value="1"/>
</dbReference>
<evidence type="ECO:0000256" key="2">
    <source>
        <dbReference type="SAM" id="Phobius"/>
    </source>
</evidence>
<feature type="transmembrane region" description="Helical" evidence="2">
    <location>
        <begin position="424"/>
        <end position="443"/>
    </location>
</feature>
<dbReference type="Gene3D" id="3.40.50.150">
    <property type="entry name" value="Vaccinia Virus protein VP39"/>
    <property type="match status" value="1"/>
</dbReference>
<name>K8EIU3_9CHLO</name>
<feature type="transmembrane region" description="Helical" evidence="2">
    <location>
        <begin position="24"/>
        <end position="41"/>
    </location>
</feature>
<dbReference type="PANTHER" id="PTHR47473">
    <property type="entry name" value="BTA1P"/>
    <property type="match status" value="1"/>
</dbReference>
<feature type="transmembrane region" description="Helical" evidence="2">
    <location>
        <begin position="91"/>
        <end position="112"/>
    </location>
</feature>
<keyword evidence="2" id="KW-0812">Transmembrane</keyword>
<keyword evidence="2" id="KW-1133">Transmembrane helix</keyword>
<feature type="transmembrane region" description="Helical" evidence="2">
    <location>
        <begin position="193"/>
        <end position="212"/>
    </location>
</feature>
<feature type="compositionally biased region" description="Low complexity" evidence="1">
    <location>
        <begin position="921"/>
        <end position="946"/>
    </location>
</feature>
<gene>
    <name evidence="3" type="ORF">Bathy08g00260</name>
</gene>
<keyword evidence="4" id="KW-1185">Reference proteome</keyword>
<dbReference type="CDD" id="cd02440">
    <property type="entry name" value="AdoMet_MTases"/>
    <property type="match status" value="1"/>
</dbReference>
<dbReference type="eggNOG" id="ENOG502QQCH">
    <property type="taxonomic scope" value="Eukaryota"/>
</dbReference>
<dbReference type="SUPFAM" id="SSF53335">
    <property type="entry name" value="S-adenosyl-L-methionine-dependent methyltransferases"/>
    <property type="match status" value="1"/>
</dbReference>
<dbReference type="KEGG" id="bpg:Bathy08g00260"/>
<evidence type="ECO:0000313" key="3">
    <source>
        <dbReference type="EMBL" id="CCO17926.1"/>
    </source>
</evidence>
<dbReference type="STRING" id="41875.K8EIU3"/>
<dbReference type="AlphaFoldDB" id="K8EIU3"/>
<dbReference type="PROSITE" id="PS50096">
    <property type="entry name" value="IQ"/>
    <property type="match status" value="1"/>
</dbReference>
<dbReference type="Pfam" id="PF11899">
    <property type="entry name" value="DUF3419"/>
    <property type="match status" value="1"/>
</dbReference>
<dbReference type="GeneID" id="19014005"/>
<dbReference type="EMBL" id="FO082271">
    <property type="protein sequence ID" value="CCO17926.1"/>
    <property type="molecule type" value="Genomic_DNA"/>
</dbReference>
<feature type="transmembrane region" description="Helical" evidence="2">
    <location>
        <begin position="233"/>
        <end position="252"/>
    </location>
</feature>
<evidence type="ECO:0008006" key="5">
    <source>
        <dbReference type="Google" id="ProtNLM"/>
    </source>
</evidence>
<feature type="transmembrane region" description="Helical" evidence="2">
    <location>
        <begin position="168"/>
        <end position="187"/>
    </location>
</feature>
<proteinExistence type="predicted"/>